<sequence length="492" mass="55272">MGNHVVRSAGTTKKATGPKSGSSVAQTKPPISRSSSGADIQNTSHTQFLPIDRLAKILTEISQKEEAVNGITQFVFQKYLFPHHPELADRLFSHLHASSKVTTTYLGQSVFKHQAEKFLAIMNDQTVLENYVKMFSENKEESEITPDGLRKLLMVSYRLAMSGNRGVSCTQILNTVSAVVNACFHGKDTLSVSFVSNWLWQNCQRIVHGMHKYVIHILTTAYRSGKSLMSSEQSGPHLVPSTPVLDQPDNATFSETLLSISHVWLLAATLPYCYTKTEEDPHKDGIQALITKMSGTVCLRHWTPLYNSDQHGAAANRFLHHVLGYKGPTLIFIRGVNDTEDRNHYPTYCICSAAEWRESHLYWGNEDSMVIELLPNYRVVQKGSKLLYLNTSIRGYPQGLRAGADPRSPCVAIDQSFHEVNFAGVPYRISSLEVWGCGDSKSRERQLEIKKWQVKEAEKQRVVKLSTSEWLDHPDRYLLELAGRPSYNNSSS</sequence>
<dbReference type="Proteomes" id="UP000695007">
    <property type="component" value="Unplaced"/>
</dbReference>
<feature type="region of interest" description="Disordered" evidence="1">
    <location>
        <begin position="1"/>
        <end position="42"/>
    </location>
</feature>
<feature type="domain" description="TLDc" evidence="2">
    <location>
        <begin position="276"/>
        <end position="438"/>
    </location>
</feature>
<feature type="compositionally biased region" description="Polar residues" evidence="1">
    <location>
        <begin position="9"/>
        <end position="26"/>
    </location>
</feature>
<keyword evidence="3" id="KW-1185">Reference proteome</keyword>
<feature type="compositionally biased region" description="Polar residues" evidence="1">
    <location>
        <begin position="32"/>
        <end position="42"/>
    </location>
</feature>
<evidence type="ECO:0000259" key="2">
    <source>
        <dbReference type="PROSITE" id="PS51886"/>
    </source>
</evidence>
<dbReference type="GeneID" id="105365432"/>
<organism evidence="3 4">
    <name type="scientific">Ceratosolen solmsi marchali</name>
    <dbReference type="NCBI Taxonomy" id="326594"/>
    <lineage>
        <taxon>Eukaryota</taxon>
        <taxon>Metazoa</taxon>
        <taxon>Ecdysozoa</taxon>
        <taxon>Arthropoda</taxon>
        <taxon>Hexapoda</taxon>
        <taxon>Insecta</taxon>
        <taxon>Pterygota</taxon>
        <taxon>Neoptera</taxon>
        <taxon>Endopterygota</taxon>
        <taxon>Hymenoptera</taxon>
        <taxon>Apocrita</taxon>
        <taxon>Proctotrupomorpha</taxon>
        <taxon>Chalcidoidea</taxon>
        <taxon>Agaonidae</taxon>
        <taxon>Agaoninae</taxon>
        <taxon>Ceratosolen</taxon>
    </lineage>
</organism>
<dbReference type="AlphaFoldDB" id="A0AAJ6YPL1"/>
<evidence type="ECO:0000256" key="1">
    <source>
        <dbReference type="SAM" id="MobiDB-lite"/>
    </source>
</evidence>
<gene>
    <name evidence="4" type="primary">LOC105365432</name>
</gene>
<dbReference type="InterPro" id="IPR006571">
    <property type="entry name" value="TLDc_dom"/>
</dbReference>
<evidence type="ECO:0000313" key="3">
    <source>
        <dbReference type="Proteomes" id="UP000695007"/>
    </source>
</evidence>
<proteinExistence type="predicted"/>
<dbReference type="Pfam" id="PF07534">
    <property type="entry name" value="TLD"/>
    <property type="match status" value="1"/>
</dbReference>
<accession>A0AAJ6YPL1</accession>
<name>A0AAJ6YPL1_9HYME</name>
<dbReference type="SMART" id="SM00584">
    <property type="entry name" value="TLDc"/>
    <property type="match status" value="1"/>
</dbReference>
<protein>
    <submittedName>
        <fullName evidence="4">Uncharacterized protein LOC105365432</fullName>
    </submittedName>
</protein>
<reference evidence="4" key="1">
    <citation type="submission" date="2025-08" db="UniProtKB">
        <authorList>
            <consortium name="RefSeq"/>
        </authorList>
    </citation>
    <scope>IDENTIFICATION</scope>
</reference>
<dbReference type="RefSeq" id="XP_011501888.1">
    <property type="nucleotide sequence ID" value="XM_011503586.1"/>
</dbReference>
<dbReference type="KEGG" id="csol:105365432"/>
<dbReference type="PROSITE" id="PS51886">
    <property type="entry name" value="TLDC"/>
    <property type="match status" value="1"/>
</dbReference>
<evidence type="ECO:0000313" key="4">
    <source>
        <dbReference type="RefSeq" id="XP_011501888.1"/>
    </source>
</evidence>